<reference evidence="1" key="1">
    <citation type="submission" date="2018-06" db="EMBL/GenBank/DDBJ databases">
        <authorList>
            <person name="Zhirakovskaya E."/>
        </authorList>
    </citation>
    <scope>NUCLEOTIDE SEQUENCE</scope>
</reference>
<dbReference type="EMBL" id="UOFV01000058">
    <property type="protein sequence ID" value="VAW95471.1"/>
    <property type="molecule type" value="Genomic_DNA"/>
</dbReference>
<feature type="non-terminal residue" evidence="1">
    <location>
        <position position="1"/>
    </location>
</feature>
<evidence type="ECO:0000313" key="1">
    <source>
        <dbReference type="EMBL" id="VAW95471.1"/>
    </source>
</evidence>
<dbReference type="AlphaFoldDB" id="A0A3B0ZUR7"/>
<protein>
    <submittedName>
        <fullName evidence="1">Uncharacterized protein</fullName>
    </submittedName>
</protein>
<sequence>ATNVLKRAEQALTDAQTSAKHCIIAA</sequence>
<organism evidence="1">
    <name type="scientific">hydrothermal vent metagenome</name>
    <dbReference type="NCBI Taxonomy" id="652676"/>
    <lineage>
        <taxon>unclassified sequences</taxon>
        <taxon>metagenomes</taxon>
        <taxon>ecological metagenomes</taxon>
    </lineage>
</organism>
<proteinExistence type="predicted"/>
<gene>
    <name evidence="1" type="ORF">MNBD_GAMMA19-917</name>
</gene>
<name>A0A3B0ZUR7_9ZZZZ</name>
<accession>A0A3B0ZUR7</accession>